<dbReference type="EMBL" id="ABOX02000004">
    <property type="protein sequence ID" value="EEF62489.1"/>
    <property type="molecule type" value="Genomic_DNA"/>
</dbReference>
<keyword evidence="3" id="KW-1185">Reference proteome</keyword>
<organism evidence="2 3">
    <name type="scientific">Pedosphaera parvula (strain Ellin514)</name>
    <dbReference type="NCBI Taxonomy" id="320771"/>
    <lineage>
        <taxon>Bacteria</taxon>
        <taxon>Pseudomonadati</taxon>
        <taxon>Verrucomicrobiota</taxon>
        <taxon>Pedosphaerae</taxon>
        <taxon>Pedosphaerales</taxon>
        <taxon>Pedosphaeraceae</taxon>
        <taxon>Pedosphaera</taxon>
    </lineage>
</organism>
<dbReference type="RefSeq" id="WP_007413369.1">
    <property type="nucleotide sequence ID" value="NZ_ABOX02000004.1"/>
</dbReference>
<dbReference type="OrthoDB" id="9850940at2"/>
<accession>B9XC21</accession>
<protein>
    <submittedName>
        <fullName evidence="2">Uncharacterized protein</fullName>
    </submittedName>
</protein>
<proteinExistence type="predicted"/>
<reference evidence="2 3" key="1">
    <citation type="journal article" date="2011" name="J. Bacteriol.">
        <title>Genome sequence of 'Pedosphaera parvula' Ellin514, an aerobic Verrucomicrobial isolate from pasture soil.</title>
        <authorList>
            <person name="Kant R."/>
            <person name="van Passel M.W."/>
            <person name="Sangwan P."/>
            <person name="Palva A."/>
            <person name="Lucas S."/>
            <person name="Copeland A."/>
            <person name="Lapidus A."/>
            <person name="Glavina Del Rio T."/>
            <person name="Dalin E."/>
            <person name="Tice H."/>
            <person name="Bruce D."/>
            <person name="Goodwin L."/>
            <person name="Pitluck S."/>
            <person name="Chertkov O."/>
            <person name="Larimer F.W."/>
            <person name="Land M.L."/>
            <person name="Hauser L."/>
            <person name="Brettin T.S."/>
            <person name="Detter J.C."/>
            <person name="Han S."/>
            <person name="de Vos W.M."/>
            <person name="Janssen P.H."/>
            <person name="Smidt H."/>
        </authorList>
    </citation>
    <scope>NUCLEOTIDE SEQUENCE [LARGE SCALE GENOMIC DNA]</scope>
    <source>
        <strain evidence="2 3">Ellin514</strain>
    </source>
</reference>
<sequence length="198" mass="22446">MQTSIIHSTTEANQDLEIKPFFNVVIAYEDFAAGKHAQETYDFLVSQLGRDYIFSNQMWKFDLLGNSKMKEMAVKDAEAADLIIISSHGTSELPGEVKSWIDQWTSEKGHAMALVNLVDCPEEGGADSTQLKVYLQSVARKAKMDFFSQPNEWPDKEVEPSNRHNSEMAQRTSSLMANFIHHSHNHHCTSTPRWGINE</sequence>
<evidence type="ECO:0000313" key="2">
    <source>
        <dbReference type="EMBL" id="EEF62489.1"/>
    </source>
</evidence>
<comment type="caution">
    <text evidence="2">The sequence shown here is derived from an EMBL/GenBank/DDBJ whole genome shotgun (WGS) entry which is preliminary data.</text>
</comment>
<evidence type="ECO:0000256" key="1">
    <source>
        <dbReference type="SAM" id="MobiDB-lite"/>
    </source>
</evidence>
<evidence type="ECO:0000313" key="3">
    <source>
        <dbReference type="Proteomes" id="UP000003688"/>
    </source>
</evidence>
<dbReference type="AlphaFoldDB" id="B9XC21"/>
<gene>
    <name evidence="2" type="ORF">Cflav_PD5124</name>
</gene>
<name>B9XC21_PEDPL</name>
<dbReference type="STRING" id="320771.Cflav_PD5124"/>
<feature type="region of interest" description="Disordered" evidence="1">
    <location>
        <begin position="150"/>
        <end position="169"/>
    </location>
</feature>
<feature type="compositionally biased region" description="Basic and acidic residues" evidence="1">
    <location>
        <begin position="153"/>
        <end position="166"/>
    </location>
</feature>
<dbReference type="Proteomes" id="UP000003688">
    <property type="component" value="Unassembled WGS sequence"/>
</dbReference>